<feature type="domain" description="CopC" evidence="4">
    <location>
        <begin position="44"/>
        <end position="136"/>
    </location>
</feature>
<accession>A0ABP9PV41</accession>
<dbReference type="Proteomes" id="UP001428817">
    <property type="component" value="Unassembled WGS sequence"/>
</dbReference>
<dbReference type="InterPro" id="IPR014756">
    <property type="entry name" value="Ig_E-set"/>
</dbReference>
<proteinExistence type="predicted"/>
<organism evidence="5 6">
    <name type="scientific">Pseudonocardia eucalypti</name>
    <dbReference type="NCBI Taxonomy" id="648755"/>
    <lineage>
        <taxon>Bacteria</taxon>
        <taxon>Bacillati</taxon>
        <taxon>Actinomycetota</taxon>
        <taxon>Actinomycetes</taxon>
        <taxon>Pseudonocardiales</taxon>
        <taxon>Pseudonocardiaceae</taxon>
        <taxon>Pseudonocardia</taxon>
    </lineage>
</organism>
<dbReference type="InterPro" id="IPR014755">
    <property type="entry name" value="Cu-Rt/internalin_Ig-like"/>
</dbReference>
<keyword evidence="1" id="KW-0732">Signal</keyword>
<comment type="caution">
    <text evidence="5">The sequence shown here is derived from an EMBL/GenBank/DDBJ whole genome shotgun (WGS) entry which is preliminary data.</text>
</comment>
<dbReference type="Pfam" id="PF04234">
    <property type="entry name" value="CopC"/>
    <property type="match status" value="1"/>
</dbReference>
<reference evidence="6" key="1">
    <citation type="journal article" date="2019" name="Int. J. Syst. Evol. Microbiol.">
        <title>The Global Catalogue of Microorganisms (GCM) 10K type strain sequencing project: providing services to taxonomists for standard genome sequencing and annotation.</title>
        <authorList>
            <consortium name="The Broad Institute Genomics Platform"/>
            <consortium name="The Broad Institute Genome Sequencing Center for Infectious Disease"/>
            <person name="Wu L."/>
            <person name="Ma J."/>
        </authorList>
    </citation>
    <scope>NUCLEOTIDE SEQUENCE [LARGE SCALE GENOMIC DNA]</scope>
    <source>
        <strain evidence="6">JCM 18303</strain>
    </source>
</reference>
<keyword evidence="3" id="KW-1133">Transmembrane helix</keyword>
<evidence type="ECO:0000256" key="1">
    <source>
        <dbReference type="ARBA" id="ARBA00022729"/>
    </source>
</evidence>
<dbReference type="InterPro" id="IPR007348">
    <property type="entry name" value="CopC_dom"/>
</dbReference>
<dbReference type="RefSeq" id="WP_185066409.1">
    <property type="nucleotide sequence ID" value="NZ_BAABJP010000007.1"/>
</dbReference>
<dbReference type="EMBL" id="BAABJP010000007">
    <property type="protein sequence ID" value="GAA5152678.1"/>
    <property type="molecule type" value="Genomic_DNA"/>
</dbReference>
<gene>
    <name evidence="5" type="ORF">GCM10023321_21790</name>
</gene>
<feature type="transmembrane region" description="Helical" evidence="3">
    <location>
        <begin position="148"/>
        <end position="168"/>
    </location>
</feature>
<protein>
    <submittedName>
        <fullName evidence="5">Copper resistance protein CopC</fullName>
    </submittedName>
</protein>
<name>A0ABP9PV41_9PSEU</name>
<evidence type="ECO:0000313" key="6">
    <source>
        <dbReference type="Proteomes" id="UP001428817"/>
    </source>
</evidence>
<keyword evidence="3" id="KW-0812">Transmembrane</keyword>
<dbReference type="Gene3D" id="2.60.40.1220">
    <property type="match status" value="1"/>
</dbReference>
<evidence type="ECO:0000313" key="5">
    <source>
        <dbReference type="EMBL" id="GAA5152678.1"/>
    </source>
</evidence>
<keyword evidence="3" id="KW-0472">Membrane</keyword>
<dbReference type="SUPFAM" id="SSF81296">
    <property type="entry name" value="E set domains"/>
    <property type="match status" value="1"/>
</dbReference>
<evidence type="ECO:0000256" key="2">
    <source>
        <dbReference type="ARBA" id="ARBA00023008"/>
    </source>
</evidence>
<sequence length="173" mass="18210">MLHGRWQSLGSPIRLVSAVLSILLLTGPLLLFATGTASAHGPNELTASEPPAHSTVSEPPKRVVLNFKWRVRPGSAVVTVLGPDGRTEWQQGKPGELENSVGVDLRRLDGAGHYEIRYSGLSKRGHPFQGSTGFTLAAGVAGRGGLPVAWVAGVVLITALATTVGVQLNRRLP</sequence>
<evidence type="ECO:0000256" key="3">
    <source>
        <dbReference type="SAM" id="Phobius"/>
    </source>
</evidence>
<keyword evidence="2" id="KW-0186">Copper</keyword>
<evidence type="ECO:0000259" key="4">
    <source>
        <dbReference type="Pfam" id="PF04234"/>
    </source>
</evidence>
<keyword evidence="6" id="KW-1185">Reference proteome</keyword>